<organism evidence="3 5">
    <name type="scientific">Phytophthora rubi</name>
    <dbReference type="NCBI Taxonomy" id="129364"/>
    <lineage>
        <taxon>Eukaryota</taxon>
        <taxon>Sar</taxon>
        <taxon>Stramenopiles</taxon>
        <taxon>Oomycota</taxon>
        <taxon>Peronosporomycetes</taxon>
        <taxon>Peronosporales</taxon>
        <taxon>Peronosporaceae</taxon>
        <taxon>Phytophthora</taxon>
    </lineage>
</organism>
<dbReference type="Proteomes" id="UP000434957">
    <property type="component" value="Unassembled WGS sequence"/>
</dbReference>
<keyword evidence="6" id="KW-1185">Reference proteome</keyword>
<feature type="region of interest" description="Disordered" evidence="1">
    <location>
        <begin position="90"/>
        <end position="109"/>
    </location>
</feature>
<dbReference type="Gene3D" id="3.30.420.10">
    <property type="entry name" value="Ribonuclease H-like superfamily/Ribonuclease H"/>
    <property type="match status" value="1"/>
</dbReference>
<dbReference type="InterPro" id="IPR057670">
    <property type="entry name" value="SH3_retrovirus"/>
</dbReference>
<evidence type="ECO:0000313" key="6">
    <source>
        <dbReference type="Proteomes" id="UP000434957"/>
    </source>
</evidence>
<proteinExistence type="predicted"/>
<dbReference type="PANTHER" id="PTHR42648">
    <property type="entry name" value="TRANSPOSASE, PUTATIVE-RELATED"/>
    <property type="match status" value="1"/>
</dbReference>
<evidence type="ECO:0000259" key="2">
    <source>
        <dbReference type="PROSITE" id="PS50994"/>
    </source>
</evidence>
<accession>A0A6A3H5Z7</accession>
<evidence type="ECO:0000313" key="5">
    <source>
        <dbReference type="Proteomes" id="UP000429607"/>
    </source>
</evidence>
<dbReference type="AlphaFoldDB" id="A0A6A3H5Z7"/>
<dbReference type="PROSITE" id="PS50994">
    <property type="entry name" value="INTEGRASE"/>
    <property type="match status" value="1"/>
</dbReference>
<dbReference type="Proteomes" id="UP000429607">
    <property type="component" value="Unassembled WGS sequence"/>
</dbReference>
<sequence length="478" mass="53697">MRIFEVYRCNKVLMIDAMGEMTTETRVNAVTEAVKAASESLADAVTESTLLELHKRLGHIAYDTVERMADTPGSGIRLTSRERPNCLTCAHGKQSKNNQSKKDTGANAPIDKIGGVIGSDIKGPMTPRDRRGNKYLINFIDYSTNYVRVFLAKNKADATKEFEHFLVYFEKRFNCRIHVLRTDGGKEYVNVDPFCKETGVRRQISERENQASNGKAERMHRTVLNVARCMLFASGLPLYFWGDAVEYAAFVLNRTSCSANPKRMSPLEMLTGKVPNLSDIVMFGSPCTAYRDPGKKAWKSRAQVGMIVGKNDETKGFKVYLPKDRIVITTQHIKHVETLDSKQNAQLQAQLEREDPELKKAVEEREQAAERKEPVAASHTTARMLGVIECLKEIGIKVRVPSLLHVDNQAAIAQLKGEDTTGHAKHIDTRHKFVKDFVKKKVLLINYCESKKMRADVLTKVLPAPRLTELRGLVMLSG</sequence>
<evidence type="ECO:0000256" key="1">
    <source>
        <dbReference type="SAM" id="MobiDB-lite"/>
    </source>
</evidence>
<evidence type="ECO:0000313" key="3">
    <source>
        <dbReference type="EMBL" id="KAE8964414.1"/>
    </source>
</evidence>
<dbReference type="PANTHER" id="PTHR42648:SF28">
    <property type="entry name" value="TRANSPOSON-ENCODED PROTEIN WITH RIBONUCLEASE H-LIKE AND RETROVIRUS ZINC FINGER-LIKE DOMAINS"/>
    <property type="match status" value="1"/>
</dbReference>
<dbReference type="InterPro" id="IPR039537">
    <property type="entry name" value="Retrotran_Ty1/copia-like"/>
</dbReference>
<dbReference type="GO" id="GO:0003676">
    <property type="term" value="F:nucleic acid binding"/>
    <property type="evidence" value="ECO:0007669"/>
    <property type="project" value="InterPro"/>
</dbReference>
<dbReference type="InterPro" id="IPR001584">
    <property type="entry name" value="Integrase_cat-core"/>
</dbReference>
<protein>
    <recommendedName>
        <fullName evidence="2">Integrase catalytic domain-containing protein</fullName>
    </recommendedName>
</protein>
<gene>
    <name evidence="3" type="ORF">PR001_g29063</name>
    <name evidence="4" type="ORF">PR003_g27147</name>
</gene>
<dbReference type="EMBL" id="QXFT01003703">
    <property type="protein sequence ID" value="KAE9283348.1"/>
    <property type="molecule type" value="Genomic_DNA"/>
</dbReference>
<comment type="caution">
    <text evidence="3">The sequence shown here is derived from an EMBL/GenBank/DDBJ whole genome shotgun (WGS) entry which is preliminary data.</text>
</comment>
<dbReference type="InterPro" id="IPR012337">
    <property type="entry name" value="RNaseH-like_sf"/>
</dbReference>
<dbReference type="EMBL" id="QXFV01005578">
    <property type="protein sequence ID" value="KAE8964414.1"/>
    <property type="molecule type" value="Genomic_DNA"/>
</dbReference>
<dbReference type="GO" id="GO:0015074">
    <property type="term" value="P:DNA integration"/>
    <property type="evidence" value="ECO:0007669"/>
    <property type="project" value="InterPro"/>
</dbReference>
<dbReference type="Pfam" id="PF25597">
    <property type="entry name" value="SH3_retrovirus"/>
    <property type="match status" value="1"/>
</dbReference>
<dbReference type="SUPFAM" id="SSF53098">
    <property type="entry name" value="Ribonuclease H-like"/>
    <property type="match status" value="1"/>
</dbReference>
<dbReference type="InterPro" id="IPR036397">
    <property type="entry name" value="RNaseH_sf"/>
</dbReference>
<evidence type="ECO:0000313" key="4">
    <source>
        <dbReference type="EMBL" id="KAE9283348.1"/>
    </source>
</evidence>
<name>A0A6A3H5Z7_9STRA</name>
<feature type="domain" description="Integrase catalytic" evidence="2">
    <location>
        <begin position="105"/>
        <end position="274"/>
    </location>
</feature>
<dbReference type="CDD" id="cd09272">
    <property type="entry name" value="RNase_HI_RT_Ty1"/>
    <property type="match status" value="1"/>
</dbReference>
<reference evidence="3 5" key="1">
    <citation type="submission" date="2018-09" db="EMBL/GenBank/DDBJ databases">
        <title>Genomic investigation of the strawberry pathogen Phytophthora fragariae indicates pathogenicity is determined by transcriptional variation in three key races.</title>
        <authorList>
            <person name="Adams T.M."/>
            <person name="Armitage A.D."/>
            <person name="Sobczyk M.K."/>
            <person name="Bates H.J."/>
            <person name="Dunwell J.M."/>
            <person name="Nellist C.F."/>
            <person name="Harrison R.J."/>
        </authorList>
    </citation>
    <scope>NUCLEOTIDE SEQUENCE [LARGE SCALE GENOMIC DNA]</scope>
    <source>
        <strain evidence="3 5">SCRP249</strain>
        <strain evidence="4 6">SCRP333</strain>
    </source>
</reference>